<comment type="caution">
    <text evidence="1">The sequence shown here is derived from an EMBL/GenBank/DDBJ whole genome shotgun (WGS) entry which is preliminary data.</text>
</comment>
<protein>
    <submittedName>
        <fullName evidence="1">Uncharacterized protein</fullName>
    </submittedName>
</protein>
<sequence>MIYFSFHNKQSLQNIKMLSPKVKLLNEQVEQEDTLVAQIVTFVPQFGKKSQYYSDLLKMFETQLPLNECTIFKETDRITKEQYRKIIIENFCQKRNGKGFYNLIIELRRNFSRTQGFTNQIALFNINRFDPYYQLSRIRDDLTSIKCSGIMLVGDQSISNKK</sequence>
<evidence type="ECO:0000313" key="2">
    <source>
        <dbReference type="Proteomes" id="UP000785679"/>
    </source>
</evidence>
<proteinExistence type="predicted"/>
<dbReference type="AlphaFoldDB" id="A0A8J8NPR5"/>
<evidence type="ECO:0000313" key="1">
    <source>
        <dbReference type="EMBL" id="TNV77996.1"/>
    </source>
</evidence>
<reference evidence="1" key="1">
    <citation type="submission" date="2019-06" db="EMBL/GenBank/DDBJ databases">
        <authorList>
            <person name="Zheng W."/>
        </authorList>
    </citation>
    <scope>NUCLEOTIDE SEQUENCE</scope>
    <source>
        <strain evidence="1">QDHG01</strain>
    </source>
</reference>
<name>A0A8J8NPR5_HALGN</name>
<organism evidence="1 2">
    <name type="scientific">Halteria grandinella</name>
    <dbReference type="NCBI Taxonomy" id="5974"/>
    <lineage>
        <taxon>Eukaryota</taxon>
        <taxon>Sar</taxon>
        <taxon>Alveolata</taxon>
        <taxon>Ciliophora</taxon>
        <taxon>Intramacronucleata</taxon>
        <taxon>Spirotrichea</taxon>
        <taxon>Stichotrichia</taxon>
        <taxon>Sporadotrichida</taxon>
        <taxon>Halteriidae</taxon>
        <taxon>Halteria</taxon>
    </lineage>
</organism>
<dbReference type="EMBL" id="RRYP01011044">
    <property type="protein sequence ID" value="TNV77996.1"/>
    <property type="molecule type" value="Genomic_DNA"/>
</dbReference>
<accession>A0A8J8NPR5</accession>
<gene>
    <name evidence="1" type="ORF">FGO68_gene17272</name>
</gene>
<keyword evidence="2" id="KW-1185">Reference proteome</keyword>
<dbReference type="Proteomes" id="UP000785679">
    <property type="component" value="Unassembled WGS sequence"/>
</dbReference>